<feature type="compositionally biased region" description="Low complexity" evidence="5">
    <location>
        <begin position="104"/>
        <end position="120"/>
    </location>
</feature>
<proteinExistence type="predicted"/>
<feature type="compositionally biased region" description="Basic residues" evidence="5">
    <location>
        <begin position="38"/>
        <end position="49"/>
    </location>
</feature>
<dbReference type="PROSITE" id="PS00028">
    <property type="entry name" value="ZINC_FINGER_C2H2_1"/>
    <property type="match status" value="1"/>
</dbReference>
<evidence type="ECO:0000259" key="6">
    <source>
        <dbReference type="PROSITE" id="PS50157"/>
    </source>
</evidence>
<dbReference type="PROSITE" id="PS50157">
    <property type="entry name" value="ZINC_FINGER_C2H2_2"/>
    <property type="match status" value="1"/>
</dbReference>
<dbReference type="PANTHER" id="PTHR23235">
    <property type="entry name" value="KRUEPPEL-LIKE TRANSCRIPTION FACTOR"/>
    <property type="match status" value="1"/>
</dbReference>
<keyword evidence="8" id="KW-1185">Reference proteome</keyword>
<accession>A0A921YSL6</accession>
<feature type="region of interest" description="Disordered" evidence="5">
    <location>
        <begin position="1"/>
        <end position="60"/>
    </location>
</feature>
<dbReference type="EMBL" id="JH668306">
    <property type="protein sequence ID" value="KAG6443867.1"/>
    <property type="molecule type" value="Genomic_DNA"/>
</dbReference>
<dbReference type="InterPro" id="IPR013087">
    <property type="entry name" value="Znf_C2H2_type"/>
</dbReference>
<dbReference type="Proteomes" id="UP000791440">
    <property type="component" value="Unassembled WGS sequence"/>
</dbReference>
<organism evidence="7 8">
    <name type="scientific">Manduca sexta</name>
    <name type="common">Tobacco hawkmoth</name>
    <name type="synonym">Tobacco hornworm</name>
    <dbReference type="NCBI Taxonomy" id="7130"/>
    <lineage>
        <taxon>Eukaryota</taxon>
        <taxon>Metazoa</taxon>
        <taxon>Ecdysozoa</taxon>
        <taxon>Arthropoda</taxon>
        <taxon>Hexapoda</taxon>
        <taxon>Insecta</taxon>
        <taxon>Pterygota</taxon>
        <taxon>Neoptera</taxon>
        <taxon>Endopterygota</taxon>
        <taxon>Lepidoptera</taxon>
        <taxon>Glossata</taxon>
        <taxon>Ditrysia</taxon>
        <taxon>Bombycoidea</taxon>
        <taxon>Sphingidae</taxon>
        <taxon>Sphinginae</taxon>
        <taxon>Sphingini</taxon>
        <taxon>Manduca</taxon>
    </lineage>
</organism>
<evidence type="ECO:0000313" key="7">
    <source>
        <dbReference type="EMBL" id="KAG6443867.1"/>
    </source>
</evidence>
<reference evidence="7" key="2">
    <citation type="submission" date="2020-12" db="EMBL/GenBank/DDBJ databases">
        <authorList>
            <person name="Kanost M."/>
        </authorList>
    </citation>
    <scope>NUCLEOTIDE SEQUENCE</scope>
</reference>
<comment type="caution">
    <text evidence="7">The sequence shown here is derived from an EMBL/GenBank/DDBJ whole genome shotgun (WGS) entry which is preliminary data.</text>
</comment>
<dbReference type="AlphaFoldDB" id="A0A921YSL6"/>
<keyword evidence="2 4" id="KW-0863">Zinc-finger</keyword>
<dbReference type="FunFam" id="3.30.160.60:FF:000021">
    <property type="entry name" value="Basic krueppel-like factor 3"/>
    <property type="match status" value="1"/>
</dbReference>
<gene>
    <name evidence="7" type="ORF">O3G_MSEX003048</name>
</gene>
<keyword evidence="3" id="KW-0862">Zinc</keyword>
<sequence length="239" mass="26992">MVFMDEREGAGRRESPVLPAMEACGPPVQLEPVDLSIKRRPPTPRRRGRPLGGGATPTSTKLFREESTSTHMLFQSSHQVPKIKVGPDLRSARKPRQQVNRIKPPTTQISPQQTPQTHQTSLDLSKSLTPLEMSKSFLQPILPFALPPTHKPTDVHIKNFLLNTALQNALTGSLNQLTQRRAFTKTVTEECSKDYINNNNEEMQNRRRLHKCDVVGCHKVYTKSSHLKAHKRTHTGEFL</sequence>
<evidence type="ECO:0000256" key="4">
    <source>
        <dbReference type="PROSITE-ProRule" id="PRU00042"/>
    </source>
</evidence>
<evidence type="ECO:0000256" key="2">
    <source>
        <dbReference type="ARBA" id="ARBA00022771"/>
    </source>
</evidence>
<evidence type="ECO:0000256" key="3">
    <source>
        <dbReference type="ARBA" id="ARBA00022833"/>
    </source>
</evidence>
<protein>
    <recommendedName>
        <fullName evidence="6">C2H2-type domain-containing protein</fullName>
    </recommendedName>
</protein>
<dbReference type="PANTHER" id="PTHR23235:SF166">
    <property type="entry name" value="DENDRITIC ARBOR REDUCTION PROTEIN 1"/>
    <property type="match status" value="1"/>
</dbReference>
<feature type="compositionally biased region" description="Basic and acidic residues" evidence="5">
    <location>
        <begin position="1"/>
        <end position="15"/>
    </location>
</feature>
<dbReference type="GO" id="GO:0008270">
    <property type="term" value="F:zinc ion binding"/>
    <property type="evidence" value="ECO:0007669"/>
    <property type="project" value="UniProtKB-KW"/>
</dbReference>
<feature type="region of interest" description="Disordered" evidence="5">
    <location>
        <begin position="75"/>
        <end position="122"/>
    </location>
</feature>
<dbReference type="GO" id="GO:0000978">
    <property type="term" value="F:RNA polymerase II cis-regulatory region sequence-specific DNA binding"/>
    <property type="evidence" value="ECO:0007669"/>
    <property type="project" value="TreeGrafter"/>
</dbReference>
<evidence type="ECO:0000256" key="5">
    <source>
        <dbReference type="SAM" id="MobiDB-lite"/>
    </source>
</evidence>
<feature type="domain" description="C2H2-type" evidence="6">
    <location>
        <begin position="210"/>
        <end position="239"/>
    </location>
</feature>
<reference evidence="7" key="1">
    <citation type="journal article" date="2016" name="Insect Biochem. Mol. Biol.">
        <title>Multifaceted biological insights from a draft genome sequence of the tobacco hornworm moth, Manduca sexta.</title>
        <authorList>
            <person name="Kanost M.R."/>
            <person name="Arrese E.L."/>
            <person name="Cao X."/>
            <person name="Chen Y.R."/>
            <person name="Chellapilla S."/>
            <person name="Goldsmith M.R."/>
            <person name="Grosse-Wilde E."/>
            <person name="Heckel D.G."/>
            <person name="Herndon N."/>
            <person name="Jiang H."/>
            <person name="Papanicolaou A."/>
            <person name="Qu J."/>
            <person name="Soulages J.L."/>
            <person name="Vogel H."/>
            <person name="Walters J."/>
            <person name="Waterhouse R.M."/>
            <person name="Ahn S.J."/>
            <person name="Almeida F.C."/>
            <person name="An C."/>
            <person name="Aqrawi P."/>
            <person name="Bretschneider A."/>
            <person name="Bryant W.B."/>
            <person name="Bucks S."/>
            <person name="Chao H."/>
            <person name="Chevignon G."/>
            <person name="Christen J.M."/>
            <person name="Clarke D.F."/>
            <person name="Dittmer N.T."/>
            <person name="Ferguson L.C.F."/>
            <person name="Garavelou S."/>
            <person name="Gordon K.H.J."/>
            <person name="Gunaratna R.T."/>
            <person name="Han Y."/>
            <person name="Hauser F."/>
            <person name="He Y."/>
            <person name="Heidel-Fischer H."/>
            <person name="Hirsh A."/>
            <person name="Hu Y."/>
            <person name="Jiang H."/>
            <person name="Kalra D."/>
            <person name="Klinner C."/>
            <person name="Konig C."/>
            <person name="Kovar C."/>
            <person name="Kroll A.R."/>
            <person name="Kuwar S.S."/>
            <person name="Lee S.L."/>
            <person name="Lehman R."/>
            <person name="Li K."/>
            <person name="Li Z."/>
            <person name="Liang H."/>
            <person name="Lovelace S."/>
            <person name="Lu Z."/>
            <person name="Mansfield J.H."/>
            <person name="McCulloch K.J."/>
            <person name="Mathew T."/>
            <person name="Morton B."/>
            <person name="Muzny D.M."/>
            <person name="Neunemann D."/>
            <person name="Ongeri F."/>
            <person name="Pauchet Y."/>
            <person name="Pu L.L."/>
            <person name="Pyrousis I."/>
            <person name="Rao X.J."/>
            <person name="Redding A."/>
            <person name="Roesel C."/>
            <person name="Sanchez-Gracia A."/>
            <person name="Schaack S."/>
            <person name="Shukla A."/>
            <person name="Tetreau G."/>
            <person name="Wang Y."/>
            <person name="Xiong G.H."/>
            <person name="Traut W."/>
            <person name="Walsh T.K."/>
            <person name="Worley K.C."/>
            <person name="Wu D."/>
            <person name="Wu W."/>
            <person name="Wu Y.Q."/>
            <person name="Zhang X."/>
            <person name="Zou Z."/>
            <person name="Zucker H."/>
            <person name="Briscoe A.D."/>
            <person name="Burmester T."/>
            <person name="Clem R.J."/>
            <person name="Feyereisen R."/>
            <person name="Grimmelikhuijzen C.J.P."/>
            <person name="Hamodrakas S.J."/>
            <person name="Hansson B.S."/>
            <person name="Huguet E."/>
            <person name="Jermiin L.S."/>
            <person name="Lan Q."/>
            <person name="Lehman H.K."/>
            <person name="Lorenzen M."/>
            <person name="Merzendorfer H."/>
            <person name="Michalopoulos I."/>
            <person name="Morton D.B."/>
            <person name="Muthukrishnan S."/>
            <person name="Oakeshott J.G."/>
            <person name="Palmer W."/>
            <person name="Park Y."/>
            <person name="Passarelli A.L."/>
            <person name="Rozas J."/>
            <person name="Schwartz L.M."/>
            <person name="Smith W."/>
            <person name="Southgate A."/>
            <person name="Vilcinskas A."/>
            <person name="Vogt R."/>
            <person name="Wang P."/>
            <person name="Werren J."/>
            <person name="Yu X.Q."/>
            <person name="Zhou J.J."/>
            <person name="Brown S.J."/>
            <person name="Scherer S.E."/>
            <person name="Richards S."/>
            <person name="Blissard G.W."/>
        </authorList>
    </citation>
    <scope>NUCLEOTIDE SEQUENCE</scope>
</reference>
<evidence type="ECO:0000256" key="1">
    <source>
        <dbReference type="ARBA" id="ARBA00022723"/>
    </source>
</evidence>
<evidence type="ECO:0000313" key="8">
    <source>
        <dbReference type="Proteomes" id="UP000791440"/>
    </source>
</evidence>
<keyword evidence="1" id="KW-0479">Metal-binding</keyword>
<dbReference type="GO" id="GO:0000981">
    <property type="term" value="F:DNA-binding transcription factor activity, RNA polymerase II-specific"/>
    <property type="evidence" value="ECO:0007669"/>
    <property type="project" value="TreeGrafter"/>
</dbReference>
<name>A0A921YSL6_MANSE</name>